<comment type="subcellular location">
    <subcellularLocation>
        <location evidence="1">Cell membrane</location>
        <topology evidence="1">Multi-pass membrane protein</topology>
    </subcellularLocation>
</comment>
<evidence type="ECO:0000256" key="1">
    <source>
        <dbReference type="ARBA" id="ARBA00004651"/>
    </source>
</evidence>
<feature type="transmembrane region" description="Helical" evidence="6">
    <location>
        <begin position="12"/>
        <end position="30"/>
    </location>
</feature>
<feature type="transmembrane region" description="Helical" evidence="6">
    <location>
        <begin position="171"/>
        <end position="193"/>
    </location>
</feature>
<dbReference type="OrthoDB" id="9815702at2"/>
<dbReference type="InterPro" id="IPR050833">
    <property type="entry name" value="Poly_Biosynth_Transport"/>
</dbReference>
<evidence type="ECO:0000313" key="7">
    <source>
        <dbReference type="EMBL" id="RNM31394.1"/>
    </source>
</evidence>
<keyword evidence="8" id="KW-1185">Reference proteome</keyword>
<evidence type="ECO:0000256" key="5">
    <source>
        <dbReference type="ARBA" id="ARBA00023136"/>
    </source>
</evidence>
<evidence type="ECO:0000256" key="2">
    <source>
        <dbReference type="ARBA" id="ARBA00022475"/>
    </source>
</evidence>
<evidence type="ECO:0000256" key="6">
    <source>
        <dbReference type="SAM" id="Phobius"/>
    </source>
</evidence>
<sequence>MKKEKSIQVNAVLNIIKQCCMILFPLITYPYASRVLGKANLGRVSWSDSIIQYFVLFAQLGIPTYAMREGARIRNKKEKITKLASELFSISFLAMLFSYIILFLLICFVPRMHVEELLLGILSINIIANVLGRDWINSVFEDFFYITVRYIAFQIVALILILFFVKQPTDFSKYAFFLLIANSGGYFANILYTRRYIPYRLTTHLNLKKHLKPITYLFGITLASTIYIKSDIIILGFFRSNGEVGVYTLASNIYTMIKALLNALIAVTIPRISFYLGDNNIKELNKLTYSLKITLYSLVIPAIIGIFMLSKDIITLLGGSSFTEGYISLQILCFALFGAIFAGFYSQVILVPHRMEKNFFFATIISACLNVGLNIFFIPWWGINGAALTTLIAECVVMGICAYYSRPYLGEIQHVKLGPIFIGCFAIFVVCLFIQILISSIFLRIVFSIVFSILCYFLILFIGKNEFALEIHRIIKEKLRIIMK</sequence>
<feature type="transmembrane region" description="Helical" evidence="6">
    <location>
        <begin position="417"/>
        <end position="438"/>
    </location>
</feature>
<keyword evidence="5 6" id="KW-0472">Membrane</keyword>
<feature type="transmembrane region" description="Helical" evidence="6">
    <location>
        <begin position="214"/>
        <end position="238"/>
    </location>
</feature>
<dbReference type="CDD" id="cd13128">
    <property type="entry name" value="MATE_Wzx_like"/>
    <property type="match status" value="1"/>
</dbReference>
<feature type="transmembrane region" description="Helical" evidence="6">
    <location>
        <begin position="444"/>
        <end position="463"/>
    </location>
</feature>
<proteinExistence type="predicted"/>
<dbReference type="RefSeq" id="WP_128519551.1">
    <property type="nucleotide sequence ID" value="NZ_RJQC01000001.1"/>
</dbReference>
<feature type="transmembrane region" description="Helical" evidence="6">
    <location>
        <begin position="244"/>
        <end position="269"/>
    </location>
</feature>
<feature type="transmembrane region" description="Helical" evidence="6">
    <location>
        <begin position="50"/>
        <end position="67"/>
    </location>
</feature>
<feature type="transmembrane region" description="Helical" evidence="6">
    <location>
        <begin position="117"/>
        <end position="136"/>
    </location>
</feature>
<reference evidence="7 8" key="1">
    <citation type="submission" date="2018-11" db="EMBL/GenBank/DDBJ databases">
        <title>Clostridium sp. nov., a member of the family Erysipelotrichaceae isolated from pig faeces.</title>
        <authorList>
            <person name="Chang Y.-H."/>
        </authorList>
    </citation>
    <scope>NUCLEOTIDE SEQUENCE [LARGE SCALE GENOMIC DNA]</scope>
    <source>
        <strain evidence="7 8">YH-panp20</strain>
    </source>
</reference>
<evidence type="ECO:0000256" key="4">
    <source>
        <dbReference type="ARBA" id="ARBA00022989"/>
    </source>
</evidence>
<organism evidence="7 8">
    <name type="scientific">Absicoccus porci</name>
    <dbReference type="NCBI Taxonomy" id="2486576"/>
    <lineage>
        <taxon>Bacteria</taxon>
        <taxon>Bacillati</taxon>
        <taxon>Bacillota</taxon>
        <taxon>Erysipelotrichia</taxon>
        <taxon>Erysipelotrichales</taxon>
        <taxon>Erysipelotrichaceae</taxon>
        <taxon>Absicoccus</taxon>
    </lineage>
</organism>
<feature type="transmembrane region" description="Helical" evidence="6">
    <location>
        <begin position="87"/>
        <end position="111"/>
    </location>
</feature>
<dbReference type="PANTHER" id="PTHR30250">
    <property type="entry name" value="PST FAMILY PREDICTED COLANIC ACID TRANSPORTER"/>
    <property type="match status" value="1"/>
</dbReference>
<protein>
    <submittedName>
        <fullName evidence="7">Flippase</fullName>
    </submittedName>
</protein>
<feature type="transmembrane region" description="Helical" evidence="6">
    <location>
        <begin position="289"/>
        <end position="309"/>
    </location>
</feature>
<feature type="transmembrane region" description="Helical" evidence="6">
    <location>
        <begin position="359"/>
        <end position="380"/>
    </location>
</feature>
<feature type="transmembrane region" description="Helical" evidence="6">
    <location>
        <begin position="386"/>
        <end position="405"/>
    </location>
</feature>
<name>A0A3N0I304_9FIRM</name>
<accession>A0A3N0I304</accession>
<evidence type="ECO:0000256" key="3">
    <source>
        <dbReference type="ARBA" id="ARBA00022692"/>
    </source>
</evidence>
<gene>
    <name evidence="7" type="ORF">EDX97_02215</name>
</gene>
<feature type="transmembrane region" description="Helical" evidence="6">
    <location>
        <begin position="143"/>
        <end position="165"/>
    </location>
</feature>
<feature type="transmembrane region" description="Helical" evidence="6">
    <location>
        <begin position="329"/>
        <end position="352"/>
    </location>
</feature>
<dbReference type="AlphaFoldDB" id="A0A3N0I304"/>
<keyword evidence="4 6" id="KW-1133">Transmembrane helix</keyword>
<keyword evidence="2" id="KW-1003">Cell membrane</keyword>
<dbReference type="InterPro" id="IPR002797">
    <property type="entry name" value="Polysacc_synth"/>
</dbReference>
<dbReference type="PANTHER" id="PTHR30250:SF11">
    <property type="entry name" value="O-ANTIGEN TRANSPORTER-RELATED"/>
    <property type="match status" value="1"/>
</dbReference>
<evidence type="ECO:0000313" key="8">
    <source>
        <dbReference type="Proteomes" id="UP000276568"/>
    </source>
</evidence>
<dbReference type="Proteomes" id="UP000276568">
    <property type="component" value="Unassembled WGS sequence"/>
</dbReference>
<dbReference type="EMBL" id="RJQC01000001">
    <property type="protein sequence ID" value="RNM31394.1"/>
    <property type="molecule type" value="Genomic_DNA"/>
</dbReference>
<comment type="caution">
    <text evidence="7">The sequence shown here is derived from an EMBL/GenBank/DDBJ whole genome shotgun (WGS) entry which is preliminary data.</text>
</comment>
<keyword evidence="3 6" id="KW-0812">Transmembrane</keyword>
<dbReference type="Pfam" id="PF01943">
    <property type="entry name" value="Polysacc_synt"/>
    <property type="match status" value="1"/>
</dbReference>
<dbReference type="GO" id="GO:0005886">
    <property type="term" value="C:plasma membrane"/>
    <property type="evidence" value="ECO:0007669"/>
    <property type="project" value="UniProtKB-SubCell"/>
</dbReference>